<feature type="transmembrane region" description="Helical" evidence="2">
    <location>
        <begin position="371"/>
        <end position="396"/>
    </location>
</feature>
<keyword evidence="2" id="KW-0472">Membrane</keyword>
<proteinExistence type="predicted"/>
<keyword evidence="3" id="KW-0732">Signal</keyword>
<evidence type="ECO:0000256" key="1">
    <source>
        <dbReference type="SAM" id="MobiDB-lite"/>
    </source>
</evidence>
<organism evidence="4">
    <name type="scientific">Blastocystis hominis</name>
    <dbReference type="NCBI Taxonomy" id="12968"/>
    <lineage>
        <taxon>Eukaryota</taxon>
        <taxon>Sar</taxon>
        <taxon>Stramenopiles</taxon>
        <taxon>Bigyra</taxon>
        <taxon>Opalozoa</taxon>
        <taxon>Opalinata</taxon>
        <taxon>Blastocystidae</taxon>
        <taxon>Blastocystis</taxon>
    </lineage>
</organism>
<feature type="signal peptide" evidence="3">
    <location>
        <begin position="1"/>
        <end position="16"/>
    </location>
</feature>
<keyword evidence="2" id="KW-0812">Transmembrane</keyword>
<dbReference type="InParanoid" id="D8M8R3"/>
<evidence type="ECO:0000313" key="5">
    <source>
        <dbReference type="Proteomes" id="UP000008312"/>
    </source>
</evidence>
<dbReference type="AlphaFoldDB" id="D8M8R3"/>
<evidence type="ECO:0000313" key="4">
    <source>
        <dbReference type="EMBL" id="CBK24452.2"/>
    </source>
</evidence>
<feature type="region of interest" description="Disordered" evidence="1">
    <location>
        <begin position="405"/>
        <end position="434"/>
    </location>
</feature>
<reference evidence="4" key="1">
    <citation type="submission" date="2010-02" db="EMBL/GenBank/DDBJ databases">
        <title>Sequencing and annotation of the Blastocystis hominis genome.</title>
        <authorList>
            <person name="Wincker P."/>
        </authorList>
    </citation>
    <scope>NUCLEOTIDE SEQUENCE</scope>
    <source>
        <strain evidence="4">Singapore isolate B</strain>
    </source>
</reference>
<dbReference type="EMBL" id="FN668688">
    <property type="protein sequence ID" value="CBK24452.2"/>
    <property type="molecule type" value="Genomic_DNA"/>
</dbReference>
<dbReference type="GeneID" id="24921228"/>
<feature type="chain" id="PRO_5003117805" evidence="3">
    <location>
        <begin position="17"/>
        <end position="434"/>
    </location>
</feature>
<gene>
    <name evidence="4" type="ORF">GSBLH_T00004191001</name>
</gene>
<protein>
    <submittedName>
        <fullName evidence="4">Uncharacterized protein</fullName>
    </submittedName>
</protein>
<dbReference type="OrthoDB" id="203957at2759"/>
<name>D8M8R3_BLAHO</name>
<keyword evidence="2" id="KW-1133">Transmembrane helix</keyword>
<sequence length="434" mass="48310">MIKIFISLLFLAVATSQYCGRFTGDCTGFLSFGRRTVYSFGVVDNVVIEIRESHRYYLSSTCNDNPALITTAVYETEVNDTDIDYAGDYISHFSVVSDYLIVSSNVNVLSTLGVTCVPSLSNDVEVSLKRTVCTSSNGVIQGSDFLGSNTTFYVKFPSSKEVRISRFYPIIEPSSLKKLDNEGCVGCPSESIWSSAAIGYQVRGFCSETQHGYLYRSCIMGETGNGIWADELTSECADLEADPQLEVGEAFFHALLRIEIDPSEFVADQHFYMYEQLLEYVRANDLPTAALLMEQVKNVDTMESMGEKGKPVEVWFRVMGEKEKVKKTKSSVETIVEKGTLHRRMIAYDSRWFDAKIELGGEIEMTSKVNIGAIVAVCVVVVVVLVVVIGVIVWVVRRKRKQPAAMAVDVEKGAEESYSEDYSGYSYSEETESE</sequence>
<dbReference type="Proteomes" id="UP000008312">
    <property type="component" value="Unassembled WGS sequence"/>
</dbReference>
<evidence type="ECO:0000256" key="3">
    <source>
        <dbReference type="SAM" id="SignalP"/>
    </source>
</evidence>
<keyword evidence="5" id="KW-1185">Reference proteome</keyword>
<accession>D8M8R3</accession>
<dbReference type="RefSeq" id="XP_012898500.1">
    <property type="nucleotide sequence ID" value="XM_013043046.1"/>
</dbReference>
<evidence type="ECO:0000256" key="2">
    <source>
        <dbReference type="SAM" id="Phobius"/>
    </source>
</evidence>